<evidence type="ECO:0000256" key="2">
    <source>
        <dbReference type="ARBA" id="ARBA00004541"/>
    </source>
</evidence>
<dbReference type="InterPro" id="IPR000980">
    <property type="entry name" value="SH2"/>
</dbReference>
<dbReference type="GO" id="GO:0032502">
    <property type="term" value="P:developmental process"/>
    <property type="evidence" value="ECO:0007669"/>
    <property type="project" value="UniProtKB-ARBA"/>
</dbReference>
<dbReference type="GO" id="GO:0005634">
    <property type="term" value="C:nucleus"/>
    <property type="evidence" value="ECO:0007669"/>
    <property type="project" value="UniProtKB-SubCell"/>
</dbReference>
<dbReference type="SUPFAM" id="SSF55550">
    <property type="entry name" value="SH2 domain"/>
    <property type="match status" value="1"/>
</dbReference>
<keyword evidence="7 13" id="KW-0727">SH2 domain</keyword>
<comment type="function">
    <text evidence="10">Essential negative regulator of type I and type II interferon (IFN) signaling, as well as that of other cytokines, including IL2, IL4, IL6 and leukemia inhibitory factor (LIF). Downregulates cytokine signaling by inhibiting the JAK/STAT signaling pathway. Acts by binding to JAK proteins and to IFNGR1 and inhibiting their kinase activity. In vitro, suppresses Tec protein-tyrosine activity. Regulates IFN-gamma (IFNG)-mediated sensory neuron survival. Probable substrate recognition component of an ECS (Elongin BC-CUL2/5-SOCS-box protein) E3 ubiquitin ligase complex which mediates the ubiquitination and subsequent proteasomal degradation of target proteins.</text>
</comment>
<dbReference type="PROSITE" id="PS50225">
    <property type="entry name" value="SOCS"/>
    <property type="match status" value="1"/>
</dbReference>
<evidence type="ECO:0000256" key="8">
    <source>
        <dbReference type="ARBA" id="ARBA00023242"/>
    </source>
</evidence>
<keyword evidence="6" id="KW-0833">Ubl conjugation pathway</keyword>
<dbReference type="GO" id="GO:0009968">
    <property type="term" value="P:negative regulation of signal transduction"/>
    <property type="evidence" value="ECO:0007669"/>
    <property type="project" value="UniProtKB-KW"/>
</dbReference>
<accession>A0AAV7LZA7</accession>
<evidence type="ECO:0000256" key="11">
    <source>
        <dbReference type="ARBA" id="ARBA00061358"/>
    </source>
</evidence>
<comment type="pathway">
    <text evidence="3">Protein modification; protein ubiquitination.</text>
</comment>
<reference evidence="16" key="1">
    <citation type="journal article" date="2022" name="bioRxiv">
        <title>Sequencing and chromosome-scale assembly of the giantPleurodeles waltlgenome.</title>
        <authorList>
            <person name="Brown T."/>
            <person name="Elewa A."/>
            <person name="Iarovenko S."/>
            <person name="Subramanian E."/>
            <person name="Araus A.J."/>
            <person name="Petzold A."/>
            <person name="Susuki M."/>
            <person name="Suzuki K.-i.T."/>
            <person name="Hayashi T."/>
            <person name="Toyoda A."/>
            <person name="Oliveira C."/>
            <person name="Osipova E."/>
            <person name="Leigh N.D."/>
            <person name="Simon A."/>
            <person name="Yun M.H."/>
        </authorList>
    </citation>
    <scope>NUCLEOTIDE SEQUENCE</scope>
    <source>
        <strain evidence="16">20211129_DDA</strain>
        <tissue evidence="16">Liver</tissue>
    </source>
</reference>
<gene>
    <name evidence="16" type="ORF">NDU88_002001</name>
</gene>
<evidence type="ECO:0000259" key="15">
    <source>
        <dbReference type="PROSITE" id="PS50225"/>
    </source>
</evidence>
<dbReference type="SMART" id="SM00253">
    <property type="entry name" value="SOCS"/>
    <property type="match status" value="1"/>
</dbReference>
<comment type="similarity">
    <text evidence="11">Belongs to the SOCS1 family.</text>
</comment>
<dbReference type="Proteomes" id="UP001066276">
    <property type="component" value="Chromosome 10"/>
</dbReference>
<dbReference type="GO" id="GO:0035556">
    <property type="term" value="P:intracellular signal transduction"/>
    <property type="evidence" value="ECO:0007669"/>
    <property type="project" value="InterPro"/>
</dbReference>
<comment type="caution">
    <text evidence="16">The sequence shown here is derived from an EMBL/GenBank/DDBJ whole genome shotgun (WGS) entry which is preliminary data.</text>
</comment>
<dbReference type="Pfam" id="PF07525">
    <property type="entry name" value="SOCS_box"/>
    <property type="match status" value="1"/>
</dbReference>
<dbReference type="AlphaFoldDB" id="A0AAV7LZA7"/>
<dbReference type="PANTHER" id="PTHR10155">
    <property type="entry name" value="PHOSPHATIDYLINOSITOL 3-KINASE REGULATORY SUBUNIT"/>
    <property type="match status" value="1"/>
</dbReference>
<dbReference type="SMART" id="SM00969">
    <property type="entry name" value="SOCS_box"/>
    <property type="match status" value="1"/>
</dbReference>
<proteinExistence type="inferred from homology"/>
<dbReference type="GO" id="GO:0046854">
    <property type="term" value="P:phosphatidylinositol phosphate biosynthetic process"/>
    <property type="evidence" value="ECO:0007669"/>
    <property type="project" value="TreeGrafter"/>
</dbReference>
<feature type="domain" description="SH2" evidence="14">
    <location>
        <begin position="169"/>
        <end position="260"/>
    </location>
</feature>
<dbReference type="GO" id="GO:0046935">
    <property type="term" value="F:1-phosphatidylinositol-3-kinase regulator activity"/>
    <property type="evidence" value="ECO:0007669"/>
    <property type="project" value="TreeGrafter"/>
</dbReference>
<evidence type="ECO:0000313" key="16">
    <source>
        <dbReference type="EMBL" id="KAJ1096870.1"/>
    </source>
</evidence>
<dbReference type="PANTHER" id="PTHR10155:SF4">
    <property type="entry name" value="SUPPRESSOR OF CYTOKINE SIGNALING 1"/>
    <property type="match status" value="1"/>
</dbReference>
<evidence type="ECO:0000256" key="5">
    <source>
        <dbReference type="ARBA" id="ARBA00022700"/>
    </source>
</evidence>
<keyword evidence="5" id="KW-0734">Signal transduction inhibitor</keyword>
<evidence type="ECO:0000256" key="9">
    <source>
        <dbReference type="ARBA" id="ARBA00023329"/>
    </source>
</evidence>
<evidence type="ECO:0000313" key="17">
    <source>
        <dbReference type="Proteomes" id="UP001066276"/>
    </source>
</evidence>
<evidence type="ECO:0000256" key="7">
    <source>
        <dbReference type="ARBA" id="ARBA00022999"/>
    </source>
</evidence>
<keyword evidence="9" id="KW-0968">Cytoplasmic vesicle</keyword>
<organism evidence="16 17">
    <name type="scientific">Pleurodeles waltl</name>
    <name type="common">Iberian ribbed newt</name>
    <dbReference type="NCBI Taxonomy" id="8319"/>
    <lineage>
        <taxon>Eukaryota</taxon>
        <taxon>Metazoa</taxon>
        <taxon>Chordata</taxon>
        <taxon>Craniata</taxon>
        <taxon>Vertebrata</taxon>
        <taxon>Euteleostomi</taxon>
        <taxon>Amphibia</taxon>
        <taxon>Batrachia</taxon>
        <taxon>Caudata</taxon>
        <taxon>Salamandroidea</taxon>
        <taxon>Salamandridae</taxon>
        <taxon>Pleurodelinae</taxon>
        <taxon>Pleurodeles</taxon>
    </lineage>
</organism>
<dbReference type="InterPro" id="IPR036860">
    <property type="entry name" value="SH2_dom_sf"/>
</dbReference>
<dbReference type="Pfam" id="PF00017">
    <property type="entry name" value="SH2"/>
    <property type="match status" value="1"/>
</dbReference>
<dbReference type="InterPro" id="IPR036036">
    <property type="entry name" value="SOCS_box-like_dom_sf"/>
</dbReference>
<dbReference type="Gene3D" id="3.30.505.10">
    <property type="entry name" value="SH2 domain"/>
    <property type="match status" value="1"/>
</dbReference>
<evidence type="ECO:0000256" key="4">
    <source>
        <dbReference type="ARBA" id="ARBA00022604"/>
    </source>
</evidence>
<dbReference type="InterPro" id="IPR035861">
    <property type="entry name" value="SOCS1_SH2"/>
</dbReference>
<evidence type="ECO:0000256" key="13">
    <source>
        <dbReference type="PROSITE-ProRule" id="PRU00191"/>
    </source>
</evidence>
<feature type="domain" description="SOCS box" evidence="15">
    <location>
        <begin position="251"/>
        <end position="300"/>
    </location>
</feature>
<dbReference type="CDD" id="cd10382">
    <property type="entry name" value="SH2_SOCS1"/>
    <property type="match status" value="1"/>
</dbReference>
<dbReference type="GO" id="GO:0005942">
    <property type="term" value="C:phosphatidylinositol 3-kinase complex"/>
    <property type="evidence" value="ECO:0007669"/>
    <property type="project" value="TreeGrafter"/>
</dbReference>
<evidence type="ECO:0000256" key="10">
    <source>
        <dbReference type="ARBA" id="ARBA00058034"/>
    </source>
</evidence>
<protein>
    <recommendedName>
        <fullName evidence="12">Suppressor of cytokine signaling 1</fullName>
    </recommendedName>
</protein>
<keyword evidence="17" id="KW-1185">Reference proteome</keyword>
<dbReference type="InterPro" id="IPR001496">
    <property type="entry name" value="SOCS_box"/>
</dbReference>
<dbReference type="SUPFAM" id="SSF158235">
    <property type="entry name" value="SOCS box-like"/>
    <property type="match status" value="1"/>
</dbReference>
<dbReference type="EMBL" id="JANPWB010000014">
    <property type="protein sequence ID" value="KAJ1096870.1"/>
    <property type="molecule type" value="Genomic_DNA"/>
</dbReference>
<dbReference type="PROSITE" id="PS50001">
    <property type="entry name" value="SH2"/>
    <property type="match status" value="1"/>
</dbReference>
<dbReference type="SMART" id="SM00252">
    <property type="entry name" value="SH2"/>
    <property type="match status" value="1"/>
</dbReference>
<sequence>MFFVRRVFLNSAETFTGLSNLPERLFWRDTTAVRFSRPFSVVHVFAGLRCRDLWCPGLTDGSLGSCSPALKDWRIWKTTYVGLVCRMVAHSKVADNADTTNVRLPLLDLQALDRCPINLQHQQCQPRPVLPRARHVAASNATTHFRTFRSHSDFRVITQTCTRLEDCGFYWGPMTVNEAHDKLKAEPSGTFLIRDSKQINRFFAISVQTATGPISVRVNFQAGCFSLDGSRESFDCLFKLVEHYLTSPKKLLVTPLRKDRVRTLQELCRKSIVTTFGSENLDRLPLNPVLKDYLKSFPFQI</sequence>
<dbReference type="Gene3D" id="1.10.750.20">
    <property type="entry name" value="SOCS box"/>
    <property type="match status" value="1"/>
</dbReference>
<evidence type="ECO:0000256" key="3">
    <source>
        <dbReference type="ARBA" id="ARBA00004906"/>
    </source>
</evidence>
<dbReference type="FunFam" id="1.10.750.20:FF:000005">
    <property type="entry name" value="Suppressor of cytokine signaling 1"/>
    <property type="match status" value="1"/>
</dbReference>
<dbReference type="GO" id="GO:0031410">
    <property type="term" value="C:cytoplasmic vesicle"/>
    <property type="evidence" value="ECO:0007669"/>
    <property type="project" value="UniProtKB-SubCell"/>
</dbReference>
<evidence type="ECO:0000256" key="6">
    <source>
        <dbReference type="ARBA" id="ARBA00022786"/>
    </source>
</evidence>
<comment type="subcellular location">
    <subcellularLocation>
        <location evidence="2">Cytoplasmic vesicle</location>
    </subcellularLocation>
    <subcellularLocation>
        <location evidence="1">Nucleus</location>
    </subcellularLocation>
</comment>
<keyword evidence="4" id="KW-0341">Growth regulation</keyword>
<evidence type="ECO:0000259" key="14">
    <source>
        <dbReference type="PROSITE" id="PS50001"/>
    </source>
</evidence>
<name>A0AAV7LZA7_PLEWA</name>
<evidence type="ECO:0000256" key="12">
    <source>
        <dbReference type="ARBA" id="ARBA00070644"/>
    </source>
</evidence>
<evidence type="ECO:0000256" key="1">
    <source>
        <dbReference type="ARBA" id="ARBA00004123"/>
    </source>
</evidence>
<keyword evidence="8" id="KW-0539">Nucleus</keyword>
<dbReference type="FunFam" id="3.30.505.10:FF:000054">
    <property type="entry name" value="Suppressor of cytokine signaling 1"/>
    <property type="match status" value="1"/>
</dbReference>